<name>A0A2M7H1T6_9BACT</name>
<evidence type="ECO:0000256" key="3">
    <source>
        <dbReference type="PROSITE-ProRule" id="PRU00169"/>
    </source>
</evidence>
<dbReference type="Proteomes" id="UP000230215">
    <property type="component" value="Unassembled WGS sequence"/>
</dbReference>
<evidence type="ECO:0000313" key="5">
    <source>
        <dbReference type="EMBL" id="PIW35196.1"/>
    </source>
</evidence>
<keyword evidence="2" id="KW-0902">Two-component regulatory system</keyword>
<dbReference type="EMBL" id="PFGB01000024">
    <property type="protein sequence ID" value="PIW35196.1"/>
    <property type="molecule type" value="Genomic_DNA"/>
</dbReference>
<proteinExistence type="predicted"/>
<feature type="modified residue" description="4-aspartylphosphate" evidence="3">
    <location>
        <position position="52"/>
    </location>
</feature>
<dbReference type="SUPFAM" id="SSF52172">
    <property type="entry name" value="CheY-like"/>
    <property type="match status" value="1"/>
</dbReference>
<accession>A0A2M7H1T6</accession>
<dbReference type="PROSITE" id="PS50110">
    <property type="entry name" value="RESPONSE_REGULATORY"/>
    <property type="match status" value="1"/>
</dbReference>
<dbReference type="GO" id="GO:0000160">
    <property type="term" value="P:phosphorelay signal transduction system"/>
    <property type="evidence" value="ECO:0007669"/>
    <property type="project" value="UniProtKB-KW"/>
</dbReference>
<evidence type="ECO:0000256" key="2">
    <source>
        <dbReference type="ARBA" id="ARBA00023012"/>
    </source>
</evidence>
<gene>
    <name evidence="5" type="ORF">COW25_00705</name>
</gene>
<evidence type="ECO:0000259" key="4">
    <source>
        <dbReference type="PROSITE" id="PS50110"/>
    </source>
</evidence>
<evidence type="ECO:0000256" key="1">
    <source>
        <dbReference type="ARBA" id="ARBA00022553"/>
    </source>
</evidence>
<dbReference type="Gene3D" id="3.40.50.2300">
    <property type="match status" value="1"/>
</dbReference>
<dbReference type="InterPro" id="IPR050595">
    <property type="entry name" value="Bact_response_regulator"/>
</dbReference>
<dbReference type="InterPro" id="IPR001789">
    <property type="entry name" value="Sig_transdc_resp-reg_receiver"/>
</dbReference>
<dbReference type="PANTHER" id="PTHR44591">
    <property type="entry name" value="STRESS RESPONSE REGULATOR PROTEIN 1"/>
    <property type="match status" value="1"/>
</dbReference>
<organism evidence="5 6">
    <name type="scientific">Candidatus Nealsonbacteria bacterium CG15_BIG_FIL_POST_REV_8_21_14_020_37_12</name>
    <dbReference type="NCBI Taxonomy" id="1974716"/>
    <lineage>
        <taxon>Bacteria</taxon>
        <taxon>Candidatus Nealsoniibacteriota</taxon>
    </lineage>
</organism>
<dbReference type="AlphaFoldDB" id="A0A2M7H1T6"/>
<dbReference type="Pfam" id="PF00072">
    <property type="entry name" value="Response_reg"/>
    <property type="match status" value="1"/>
</dbReference>
<sequence>MKKVLFIEDESALQKTFGDILKQEGYEMISALDGETGTRLAKAQKPDLILLDLILPRVNGFEVLKKLKGDKETKDIPVIVLTNLEGIGDVEKAIELGATTYLVKAQYSLEEVVQKIKQALGE</sequence>
<dbReference type="PANTHER" id="PTHR44591:SF14">
    <property type="entry name" value="PROTEIN PILG"/>
    <property type="match status" value="1"/>
</dbReference>
<feature type="domain" description="Response regulatory" evidence="4">
    <location>
        <begin position="3"/>
        <end position="119"/>
    </location>
</feature>
<keyword evidence="1 3" id="KW-0597">Phosphoprotein</keyword>
<reference evidence="6" key="1">
    <citation type="submission" date="2017-09" db="EMBL/GenBank/DDBJ databases">
        <title>Depth-based differentiation of microbial function through sediment-hosted aquifers and enrichment of novel symbionts in the deep terrestrial subsurface.</title>
        <authorList>
            <person name="Probst A.J."/>
            <person name="Ladd B."/>
            <person name="Jarett J.K."/>
            <person name="Geller-Mcgrath D.E."/>
            <person name="Sieber C.M.K."/>
            <person name="Emerson J.B."/>
            <person name="Anantharaman K."/>
            <person name="Thomas B.C."/>
            <person name="Malmstrom R."/>
            <person name="Stieglmeier M."/>
            <person name="Klingl A."/>
            <person name="Woyke T."/>
            <person name="Ryan C.M."/>
            <person name="Banfield J.F."/>
        </authorList>
    </citation>
    <scope>NUCLEOTIDE SEQUENCE [LARGE SCALE GENOMIC DNA]</scope>
</reference>
<dbReference type="InterPro" id="IPR011006">
    <property type="entry name" value="CheY-like_superfamily"/>
</dbReference>
<dbReference type="SMART" id="SM00448">
    <property type="entry name" value="REC"/>
    <property type="match status" value="1"/>
</dbReference>
<protein>
    <submittedName>
        <fullName evidence="5">Response regulator</fullName>
    </submittedName>
</protein>
<comment type="caution">
    <text evidence="5">The sequence shown here is derived from an EMBL/GenBank/DDBJ whole genome shotgun (WGS) entry which is preliminary data.</text>
</comment>
<evidence type="ECO:0000313" key="6">
    <source>
        <dbReference type="Proteomes" id="UP000230215"/>
    </source>
</evidence>